<dbReference type="GO" id="GO:0003677">
    <property type="term" value="F:DNA binding"/>
    <property type="evidence" value="ECO:0007669"/>
    <property type="project" value="UniProtKB-KW"/>
</dbReference>
<dbReference type="Proteomes" id="UP000094969">
    <property type="component" value="Chromosome"/>
</dbReference>
<proteinExistence type="inferred from homology"/>
<dbReference type="SUPFAM" id="SSF53850">
    <property type="entry name" value="Periplasmic binding protein-like II"/>
    <property type="match status" value="1"/>
</dbReference>
<dbReference type="Pfam" id="PF03466">
    <property type="entry name" value="LysR_substrate"/>
    <property type="match status" value="1"/>
</dbReference>
<feature type="domain" description="HTH lysR-type" evidence="6">
    <location>
        <begin position="1"/>
        <end position="58"/>
    </location>
</feature>
<organism evidence="7 8">
    <name type="scientific">Bosea vaviloviae</name>
    <dbReference type="NCBI Taxonomy" id="1526658"/>
    <lineage>
        <taxon>Bacteria</taxon>
        <taxon>Pseudomonadati</taxon>
        <taxon>Pseudomonadota</taxon>
        <taxon>Alphaproteobacteria</taxon>
        <taxon>Hyphomicrobiales</taxon>
        <taxon>Boseaceae</taxon>
        <taxon>Bosea</taxon>
    </lineage>
</organism>
<evidence type="ECO:0000256" key="3">
    <source>
        <dbReference type="ARBA" id="ARBA00023125"/>
    </source>
</evidence>
<gene>
    <name evidence="7" type="ORF">BHK69_14180</name>
</gene>
<sequence length="323" mass="35823">MDINQLRTLIHVAELGSLSKAADRLHIAQPALSRQIRLLEDELETRLFDRHGRGMIVTEAGQDVLRHALRIMAEMEEIRAVVSDENAPLRGHVSIGMPPTASDILSEPLVSAFREAHPEATLRIVSAYSGYLLDWLHRGEVDAAILYDPKSARTLRIRPLLDETLFLISPPGAGLSPDSRVDFAQLEHQRLLLPSRGHGLREIVERCAQERGFALDIKVEADSYATLKGLVRSGHGMTVLPLAPIHEELREGRLCAAPLVEPVPTRRLVMAFPMDRPTSRLARFAGQVITTTIESLVAQGIWSGRIPDQDVPTETIRSDRKPA</sequence>
<comment type="similarity">
    <text evidence="1">Belongs to the LysR transcriptional regulatory family.</text>
</comment>
<dbReference type="Pfam" id="PF00126">
    <property type="entry name" value="HTH_1"/>
    <property type="match status" value="1"/>
</dbReference>
<dbReference type="PANTHER" id="PTHR30293">
    <property type="entry name" value="TRANSCRIPTIONAL REGULATORY PROTEIN NAC-RELATED"/>
    <property type="match status" value="1"/>
</dbReference>
<dbReference type="GO" id="GO:2000142">
    <property type="term" value="P:regulation of DNA-templated transcription initiation"/>
    <property type="evidence" value="ECO:0007669"/>
    <property type="project" value="TreeGrafter"/>
</dbReference>
<evidence type="ECO:0000256" key="4">
    <source>
        <dbReference type="ARBA" id="ARBA00023159"/>
    </source>
</evidence>
<dbReference type="InterPro" id="IPR000847">
    <property type="entry name" value="LysR_HTH_N"/>
</dbReference>
<evidence type="ECO:0000313" key="7">
    <source>
        <dbReference type="EMBL" id="AOO81449.1"/>
    </source>
</evidence>
<name>A0A1D7U254_9HYPH</name>
<evidence type="ECO:0000256" key="1">
    <source>
        <dbReference type="ARBA" id="ARBA00009437"/>
    </source>
</evidence>
<evidence type="ECO:0000256" key="2">
    <source>
        <dbReference type="ARBA" id="ARBA00023015"/>
    </source>
</evidence>
<dbReference type="FunFam" id="1.10.10.10:FF:000001">
    <property type="entry name" value="LysR family transcriptional regulator"/>
    <property type="match status" value="1"/>
</dbReference>
<evidence type="ECO:0000313" key="8">
    <source>
        <dbReference type="Proteomes" id="UP000094969"/>
    </source>
</evidence>
<dbReference type="STRING" id="1526658.BHK69_14180"/>
<evidence type="ECO:0000256" key="5">
    <source>
        <dbReference type="ARBA" id="ARBA00023163"/>
    </source>
</evidence>
<evidence type="ECO:0000259" key="6">
    <source>
        <dbReference type="PROSITE" id="PS50931"/>
    </source>
</evidence>
<accession>A0A1D7U254</accession>
<dbReference type="PANTHER" id="PTHR30293:SF0">
    <property type="entry name" value="NITROGEN ASSIMILATION REGULATORY PROTEIN NAC"/>
    <property type="match status" value="1"/>
</dbReference>
<keyword evidence="5" id="KW-0804">Transcription</keyword>
<keyword evidence="4" id="KW-0010">Activator</keyword>
<dbReference type="KEGG" id="bvv:BHK69_14180"/>
<keyword evidence="3" id="KW-0238">DNA-binding</keyword>
<dbReference type="SUPFAM" id="SSF46785">
    <property type="entry name" value="Winged helix' DNA-binding domain"/>
    <property type="match status" value="1"/>
</dbReference>
<keyword evidence="2" id="KW-0805">Transcription regulation</keyword>
<dbReference type="EMBL" id="CP017147">
    <property type="protein sequence ID" value="AOO81449.1"/>
    <property type="molecule type" value="Genomic_DNA"/>
</dbReference>
<dbReference type="PRINTS" id="PR00039">
    <property type="entry name" value="HTHLYSR"/>
</dbReference>
<dbReference type="InterPro" id="IPR005119">
    <property type="entry name" value="LysR_subst-bd"/>
</dbReference>
<dbReference type="GO" id="GO:0003700">
    <property type="term" value="F:DNA-binding transcription factor activity"/>
    <property type="evidence" value="ECO:0007669"/>
    <property type="project" value="InterPro"/>
</dbReference>
<dbReference type="OrthoDB" id="8479357at2"/>
<dbReference type="RefSeq" id="WP_069690663.1">
    <property type="nucleotide sequence ID" value="NZ_CP017147.1"/>
</dbReference>
<dbReference type="PROSITE" id="PS50931">
    <property type="entry name" value="HTH_LYSR"/>
    <property type="match status" value="1"/>
</dbReference>
<dbReference type="InterPro" id="IPR036390">
    <property type="entry name" value="WH_DNA-bd_sf"/>
</dbReference>
<dbReference type="Gene3D" id="3.40.190.10">
    <property type="entry name" value="Periplasmic binding protein-like II"/>
    <property type="match status" value="2"/>
</dbReference>
<dbReference type="CDD" id="cd08433">
    <property type="entry name" value="PBP2_Nac"/>
    <property type="match status" value="1"/>
</dbReference>
<dbReference type="Gene3D" id="1.10.10.10">
    <property type="entry name" value="Winged helix-like DNA-binding domain superfamily/Winged helix DNA-binding domain"/>
    <property type="match status" value="1"/>
</dbReference>
<dbReference type="InterPro" id="IPR036388">
    <property type="entry name" value="WH-like_DNA-bd_sf"/>
</dbReference>
<keyword evidence="8" id="KW-1185">Reference proteome</keyword>
<protein>
    <submittedName>
        <fullName evidence="7">LysR family transcriptional regulator</fullName>
    </submittedName>
</protein>
<reference evidence="7 8" key="1">
    <citation type="journal article" date="2015" name="Antonie Van Leeuwenhoek">
        <title>Bosea vaviloviae sp. nov., a new species of slow-growing rhizobia isolated from nodules of the relict species Vavilovia formosa (Stev.) Fed.</title>
        <authorList>
            <person name="Safronova V.I."/>
            <person name="Kuznetsova I.G."/>
            <person name="Sazanova A.L."/>
            <person name="Kimeklis A.K."/>
            <person name="Belimov A.A."/>
            <person name="Andronov E.E."/>
            <person name="Pinaev A.G."/>
            <person name="Chizhevskaya E.P."/>
            <person name="Pukhaev A.R."/>
            <person name="Popov K.P."/>
            <person name="Willems A."/>
            <person name="Tikhonovich I.A."/>
        </authorList>
    </citation>
    <scope>NUCLEOTIDE SEQUENCE [LARGE SCALE GENOMIC DNA]</scope>
    <source>
        <strain evidence="7 8">Vaf18</strain>
    </source>
</reference>
<dbReference type="AlphaFoldDB" id="A0A1D7U254"/>